<keyword evidence="1" id="KW-0812">Transmembrane</keyword>
<comment type="caution">
    <text evidence="2">The sequence shown here is derived from an EMBL/GenBank/DDBJ whole genome shotgun (WGS) entry which is preliminary data.</text>
</comment>
<proteinExistence type="predicted"/>
<feature type="transmembrane region" description="Helical" evidence="1">
    <location>
        <begin position="49"/>
        <end position="68"/>
    </location>
</feature>
<accession>A0ABV3PCV6</accession>
<sequence>MLSKRWAREPRWVQAAATALVLLLTWGGLQHLLDFITGGWPPYAYAPRWLAAYWSALLLLDPLAAVLITRRHHAGMLLAPLILLTDAAANGYAIHALGLGGPLAPIGHGVVSILAIASTALTPRLLRPANGPA</sequence>
<organism evidence="2 3">
    <name type="scientific">Kineococcus endophyticus</name>
    <dbReference type="NCBI Taxonomy" id="1181883"/>
    <lineage>
        <taxon>Bacteria</taxon>
        <taxon>Bacillati</taxon>
        <taxon>Actinomycetota</taxon>
        <taxon>Actinomycetes</taxon>
        <taxon>Kineosporiales</taxon>
        <taxon>Kineosporiaceae</taxon>
        <taxon>Kineococcus</taxon>
    </lineage>
</organism>
<keyword evidence="3" id="KW-1185">Reference proteome</keyword>
<feature type="transmembrane region" description="Helical" evidence="1">
    <location>
        <begin position="12"/>
        <end position="29"/>
    </location>
</feature>
<protein>
    <submittedName>
        <fullName evidence="2">Uncharacterized protein</fullName>
    </submittedName>
</protein>
<evidence type="ECO:0000313" key="3">
    <source>
        <dbReference type="Proteomes" id="UP001555826"/>
    </source>
</evidence>
<keyword evidence="1" id="KW-1133">Transmembrane helix</keyword>
<keyword evidence="1" id="KW-0472">Membrane</keyword>
<reference evidence="2 3" key="1">
    <citation type="submission" date="2024-07" db="EMBL/GenBank/DDBJ databases">
        <authorList>
            <person name="Thanompreechachai J."/>
            <person name="Duangmal K."/>
        </authorList>
    </citation>
    <scope>NUCLEOTIDE SEQUENCE [LARGE SCALE GENOMIC DNA]</scope>
    <source>
        <strain evidence="2 3">KCTC 19886</strain>
    </source>
</reference>
<dbReference type="Proteomes" id="UP001555826">
    <property type="component" value="Unassembled WGS sequence"/>
</dbReference>
<evidence type="ECO:0000256" key="1">
    <source>
        <dbReference type="SAM" id="Phobius"/>
    </source>
</evidence>
<feature type="transmembrane region" description="Helical" evidence="1">
    <location>
        <begin position="75"/>
        <end position="94"/>
    </location>
</feature>
<dbReference type="EMBL" id="JBFNQN010000018">
    <property type="protein sequence ID" value="MEW9267450.1"/>
    <property type="molecule type" value="Genomic_DNA"/>
</dbReference>
<feature type="transmembrane region" description="Helical" evidence="1">
    <location>
        <begin position="106"/>
        <end position="126"/>
    </location>
</feature>
<gene>
    <name evidence="2" type="ORF">AB1207_22115</name>
</gene>
<evidence type="ECO:0000313" key="2">
    <source>
        <dbReference type="EMBL" id="MEW9267450.1"/>
    </source>
</evidence>
<name>A0ABV3PCV6_9ACTN</name>
<dbReference type="RefSeq" id="WP_367640804.1">
    <property type="nucleotide sequence ID" value="NZ_JBFNQN010000018.1"/>
</dbReference>